<name>A0ACD3Y4Z6_9GAMM</name>
<dbReference type="EMBL" id="CP093255">
    <property type="protein sequence ID" value="UNH37954.1"/>
    <property type="molecule type" value="Genomic_DNA"/>
</dbReference>
<dbReference type="Proteomes" id="UP000829420">
    <property type="component" value="Chromosome"/>
</dbReference>
<sequence>MGTNAATLFSLYDQTKTLTLNYPEIAEELSILSKKFDDKRNNPDICIMVYGVYNAGKSTLINALIGEEVAKVADIPKTYRVDKYTWKNNIILDTPGVDAPIDHEEVTKEKMLTADAIIFVVNPSGAAEEQKTFQVMLDILRNGKKLFLVLNDKNDMNEGDLIRLKDHIRARLQQMASERGMDSVLANIPILRVNAKRAFTAKINNRPNQLKASYFEVFEYELNNFINKIDVNHIYKRLSGELNDFLDTLISILDKQATRNNTSDIDNLMKEVIKLQHICKRQIANEITCQKDKIYHECKMLLRQDPDNAEQKISSLITRAARAVEQTQQNEMESLIKRFEGDITDLQNTLSYSGIDNKIIAPKKRNDSDNLQMQQTAQNSRLSQIDMISGTVDTLGKIVKPEHIVSGLETVKNLLPSLMKGIGPKTMEKWGAQVVGKWIPYVGPAISVISSLWDMFSDDDSDKQNRDRNEQQRREWERYQQEIEDFSKKTALQFETNALNVVNTSVDEWCEALLSDLNNALRSANEKQQIQQARTIEAQRLKSQLSSLNVV</sequence>
<accession>A0ACD3Y4Z6</accession>
<organism evidence="1 2">
    <name type="scientific">Moellerella wisconsensis</name>
    <dbReference type="NCBI Taxonomy" id="158849"/>
    <lineage>
        <taxon>Bacteria</taxon>
        <taxon>Pseudomonadati</taxon>
        <taxon>Pseudomonadota</taxon>
        <taxon>Gammaproteobacteria</taxon>
        <taxon>Enterobacterales</taxon>
        <taxon>Morganellaceae</taxon>
        <taxon>Moellerella</taxon>
    </lineage>
</organism>
<reference evidence="1" key="1">
    <citation type="submission" date="2022-03" db="EMBL/GenBank/DDBJ databases">
        <title>ESBL-producing Moellerella wisconsensis and Escherichia marmotae isolated from wild game meat.</title>
        <authorList>
            <person name="Biggel M."/>
        </authorList>
    </citation>
    <scope>NUCLEOTIDE SEQUENCE</scope>
    <source>
        <strain evidence="1">W1</strain>
    </source>
</reference>
<proteinExistence type="predicted"/>
<protein>
    <submittedName>
        <fullName evidence="1">50S ribosome-binding GTPase</fullName>
    </submittedName>
</protein>
<keyword evidence="2" id="KW-1185">Reference proteome</keyword>
<evidence type="ECO:0000313" key="1">
    <source>
        <dbReference type="EMBL" id="UNH37954.1"/>
    </source>
</evidence>
<evidence type="ECO:0000313" key="2">
    <source>
        <dbReference type="Proteomes" id="UP000829420"/>
    </source>
</evidence>
<gene>
    <name evidence="1" type="ORF">MNY70_10600</name>
</gene>